<dbReference type="Gene3D" id="3.40.1090.10">
    <property type="entry name" value="Cytosolic phospholipase A2 catalytic domain"/>
    <property type="match status" value="2"/>
</dbReference>
<dbReference type="Pfam" id="PF19143">
    <property type="entry name" value="Omp85_2"/>
    <property type="match status" value="1"/>
</dbReference>
<feature type="short sequence motif" description="DGA/G" evidence="4">
    <location>
        <begin position="208"/>
        <end position="210"/>
    </location>
</feature>
<dbReference type="InterPro" id="IPR050301">
    <property type="entry name" value="NTE"/>
</dbReference>
<dbReference type="Proteomes" id="UP000249547">
    <property type="component" value="Unassembled WGS sequence"/>
</dbReference>
<sequence length="744" mass="83652">MRKQLLLIILAFVFYQPMHAQQHHTRPKIGLTLSGGGAKGLAHIGILEAIDSAGLKIDYITGTSMGSIVGAMYAIGYRGDSIEQIARQMDWANLFSSQPLKTEISIEEKSEFGKYLIELPFEYGRPKLASGVIVGQQLWLELARLAYPVKDQKDFSKFSIPFKCVATDIATGNAVVLDSGELVTSIRASMAIPSVFTAVRIGNKKLVDGGVVRNFPTKTVKDMGADIIIGSNVSNGLRPENELVTPIDIIYQLGFYKDADDFTEARKLTNIYIHMPLKAYSAASFGSVEEIIEAGKEEGRQMYPVFKHLADSLKALDPTYQFVENRLPWAADLEITSIRITGLRHSNEKFFRSRLGLKEGGCYTPDQLRLAVQNVYSTRFYKQITYNLVHDGAGQNRMDITVDENPLTYVKFAFNYNTFTDFAAIVNITQRNFIVPNSRAYVTLAISENPRLTAEYFKYLGRKRNLGIALGIHYEDNPLTIYNDFRSQQEYKYMYGAADGHFQFMPSRNLSFSLGTRYEYVRAKPKISQHLELNGHVTQLNSYLQMNYNTTNRVMFPTKGMSFTVEAGQIFDQRADLTIRSGGTVISSDSVGLNYENYQRLLSRFTYYLPLNRKLTTIWNAGIGMNFNYSESIINNYWLGGITQNTRTQLPLVGYVDGEVISSSAATTQLALQYEVVNNLFLTPRVGVAVYDFTTNNQNTNYKFLSGYGMSVGYSSRFGPLEATLMYGDKSGIFKGYINIGFQF</sequence>
<name>A0A327QW55_9BACT</name>
<protein>
    <submittedName>
        <fullName evidence="7">NTE family protein</fullName>
    </submittedName>
</protein>
<dbReference type="GO" id="GO:0016042">
    <property type="term" value="P:lipid catabolic process"/>
    <property type="evidence" value="ECO:0007669"/>
    <property type="project" value="UniProtKB-UniRule"/>
</dbReference>
<evidence type="ECO:0000313" key="8">
    <source>
        <dbReference type="Proteomes" id="UP000249547"/>
    </source>
</evidence>
<dbReference type="OrthoDB" id="9770965at2"/>
<feature type="short sequence motif" description="GXGXXG" evidence="4">
    <location>
        <begin position="35"/>
        <end position="40"/>
    </location>
</feature>
<feature type="short sequence motif" description="GXSXG" evidence="4">
    <location>
        <begin position="62"/>
        <end position="66"/>
    </location>
</feature>
<proteinExistence type="predicted"/>
<evidence type="ECO:0000256" key="3">
    <source>
        <dbReference type="ARBA" id="ARBA00023098"/>
    </source>
</evidence>
<evidence type="ECO:0000256" key="2">
    <source>
        <dbReference type="ARBA" id="ARBA00022963"/>
    </source>
</evidence>
<evidence type="ECO:0000256" key="5">
    <source>
        <dbReference type="SAM" id="SignalP"/>
    </source>
</evidence>
<dbReference type="CDD" id="cd07205">
    <property type="entry name" value="Pat_PNPLA6_PNPLA7_NTE1_like"/>
    <property type="match status" value="1"/>
</dbReference>
<dbReference type="PROSITE" id="PS51635">
    <property type="entry name" value="PNPLA"/>
    <property type="match status" value="1"/>
</dbReference>
<feature type="active site" description="Nucleophile" evidence="4">
    <location>
        <position position="64"/>
    </location>
</feature>
<evidence type="ECO:0000256" key="1">
    <source>
        <dbReference type="ARBA" id="ARBA00022801"/>
    </source>
</evidence>
<evidence type="ECO:0000259" key="6">
    <source>
        <dbReference type="PROSITE" id="PS51635"/>
    </source>
</evidence>
<dbReference type="Gene3D" id="3.10.20.310">
    <property type="entry name" value="membrane protein fhac"/>
    <property type="match status" value="1"/>
</dbReference>
<dbReference type="InterPro" id="IPR002641">
    <property type="entry name" value="PNPLA_dom"/>
</dbReference>
<keyword evidence="1 4" id="KW-0378">Hydrolase</keyword>
<keyword evidence="5" id="KW-0732">Signal</keyword>
<gene>
    <name evidence="7" type="ORF">LX64_01551</name>
</gene>
<dbReference type="AlphaFoldDB" id="A0A327QW55"/>
<evidence type="ECO:0000313" key="7">
    <source>
        <dbReference type="EMBL" id="RAJ08896.1"/>
    </source>
</evidence>
<feature type="signal peptide" evidence="5">
    <location>
        <begin position="1"/>
        <end position="20"/>
    </location>
</feature>
<comment type="caution">
    <text evidence="7">The sequence shown here is derived from an EMBL/GenBank/DDBJ whole genome shotgun (WGS) entry which is preliminary data.</text>
</comment>
<feature type="domain" description="PNPLA" evidence="6">
    <location>
        <begin position="31"/>
        <end position="221"/>
    </location>
</feature>
<accession>A0A327QW55</accession>
<dbReference type="RefSeq" id="WP_111596990.1">
    <property type="nucleotide sequence ID" value="NZ_QLLL01000002.1"/>
</dbReference>
<dbReference type="InterPro" id="IPR043864">
    <property type="entry name" value="Omp85-like_dom"/>
</dbReference>
<dbReference type="PANTHER" id="PTHR14226">
    <property type="entry name" value="NEUROPATHY TARGET ESTERASE/SWISS CHEESE D.MELANOGASTER"/>
    <property type="match status" value="1"/>
</dbReference>
<dbReference type="GO" id="GO:0019867">
    <property type="term" value="C:outer membrane"/>
    <property type="evidence" value="ECO:0007669"/>
    <property type="project" value="InterPro"/>
</dbReference>
<keyword evidence="3 4" id="KW-0443">Lipid metabolism</keyword>
<keyword evidence="8" id="KW-1185">Reference proteome</keyword>
<dbReference type="GO" id="GO:0016787">
    <property type="term" value="F:hydrolase activity"/>
    <property type="evidence" value="ECO:0007669"/>
    <property type="project" value="UniProtKB-UniRule"/>
</dbReference>
<dbReference type="InterPro" id="IPR016035">
    <property type="entry name" value="Acyl_Trfase/lysoPLipase"/>
</dbReference>
<feature type="chain" id="PRO_5016408943" evidence="5">
    <location>
        <begin position="21"/>
        <end position="744"/>
    </location>
</feature>
<dbReference type="SUPFAM" id="SSF52151">
    <property type="entry name" value="FabD/lysophospholipase-like"/>
    <property type="match status" value="1"/>
</dbReference>
<dbReference type="EMBL" id="QLLL01000002">
    <property type="protein sequence ID" value="RAJ08896.1"/>
    <property type="molecule type" value="Genomic_DNA"/>
</dbReference>
<feature type="active site" description="Proton acceptor" evidence="4">
    <location>
        <position position="208"/>
    </location>
</feature>
<reference evidence="7 8" key="1">
    <citation type="submission" date="2018-06" db="EMBL/GenBank/DDBJ databases">
        <title>Genomic Encyclopedia of Archaeal and Bacterial Type Strains, Phase II (KMG-II): from individual species to whole genera.</title>
        <authorList>
            <person name="Goeker M."/>
        </authorList>
    </citation>
    <scope>NUCLEOTIDE SEQUENCE [LARGE SCALE GENOMIC DNA]</scope>
    <source>
        <strain evidence="7 8">DSM 23857</strain>
    </source>
</reference>
<evidence type="ECO:0000256" key="4">
    <source>
        <dbReference type="PROSITE-ProRule" id="PRU01161"/>
    </source>
</evidence>
<keyword evidence="2 4" id="KW-0442">Lipid degradation</keyword>
<dbReference type="PANTHER" id="PTHR14226:SF76">
    <property type="entry name" value="NTE FAMILY PROTEIN RSSA"/>
    <property type="match status" value="1"/>
</dbReference>
<dbReference type="Pfam" id="PF01734">
    <property type="entry name" value="Patatin"/>
    <property type="match status" value="1"/>
</dbReference>
<organism evidence="7 8">
    <name type="scientific">Chitinophaga skermanii</name>
    <dbReference type="NCBI Taxonomy" id="331697"/>
    <lineage>
        <taxon>Bacteria</taxon>
        <taxon>Pseudomonadati</taxon>
        <taxon>Bacteroidota</taxon>
        <taxon>Chitinophagia</taxon>
        <taxon>Chitinophagales</taxon>
        <taxon>Chitinophagaceae</taxon>
        <taxon>Chitinophaga</taxon>
    </lineage>
</organism>